<dbReference type="PRINTS" id="PR01950">
    <property type="entry name" value="LANCSUPER"/>
</dbReference>
<dbReference type="SUPFAM" id="SSF158745">
    <property type="entry name" value="LanC-like"/>
    <property type="match status" value="1"/>
</dbReference>
<proteinExistence type="predicted"/>
<sequence length="682" mass="76135">MNLNEIVGLSLPMNNTLTHQLRTCAIEIGDLLLRKAIARDGRVYWPVEPRRDANGHAWRNSDSLYNGNTGIDVFLLNLYLYTQDEKYLDAVEKNLRWQHRNCAEVSTNNYSFYHGRMGLAYLCLLLYRHTSRASHLRKAEQIALACTKSGYLHSAGLRSSVSDGLAGTLQVFIALYGITGEKWVLDYIERAVEKLLEQLNLSPEGAFWEPVRENIRSFHGYAYGLSGIAVVLLQLGRFAGNASFTELARFALLQEDQLLKNLPGRAPEDRELSLIPGLAGIALGRLYADALTGKEEHRHLYAPAALAAHNGLQARAAWPAGNSLGEGRAGIGFFFLQLFRATKEEAYLEYAAAAAGQVANDLVHQQGQEAPLDFMHGLSGIGFFVLQVLQPSLDLGILGPDPVERGRPAPRIQPDSVLKKSPALLKEQIYRKDFACSMARLKDRSGEAYAQLFGTAYAGLGGKLLAQAESSLPGEEGEPDGAERLSQCRKEAAKFRLKKPIYQMDAVLAGEKQHEHFVLRVFAEASFSVSSLHDKVWTLRNHLHVIRKEENRADLNARYDVPGFIHFWTTYGRNTSILVLEGKGRVEEYKLYRFNLIPEQFVGGQRIDYAIGNLLRFFMSQPEEVRALLRTFTNSKDDDQLRAILQESITDTIYECIMDGFLTCEETALLPVPGRVTENAGA</sequence>
<dbReference type="GO" id="GO:0005886">
    <property type="term" value="C:plasma membrane"/>
    <property type="evidence" value="ECO:0007669"/>
    <property type="project" value="TreeGrafter"/>
</dbReference>
<dbReference type="InterPro" id="IPR007822">
    <property type="entry name" value="LANC-like"/>
</dbReference>
<dbReference type="SMART" id="SM01260">
    <property type="entry name" value="LANC_like"/>
    <property type="match status" value="1"/>
</dbReference>
<evidence type="ECO:0000313" key="1">
    <source>
        <dbReference type="EMBL" id="CAA9311449.1"/>
    </source>
</evidence>
<protein>
    <recommendedName>
        <fullName evidence="2">Lanthionine biosynthesis protein LanM</fullName>
    </recommendedName>
</protein>
<dbReference type="AlphaFoldDB" id="A0A6J4KP45"/>
<reference evidence="1" key="1">
    <citation type="submission" date="2020-02" db="EMBL/GenBank/DDBJ databases">
        <authorList>
            <person name="Meier V. D."/>
        </authorList>
    </citation>
    <scope>NUCLEOTIDE SEQUENCE</scope>
    <source>
        <strain evidence="1">AVDCRST_MAG56</strain>
    </source>
</reference>
<dbReference type="Gene3D" id="1.50.10.10">
    <property type="match status" value="1"/>
</dbReference>
<organism evidence="1">
    <name type="scientific">uncultured Cytophagales bacterium</name>
    <dbReference type="NCBI Taxonomy" id="158755"/>
    <lineage>
        <taxon>Bacteria</taxon>
        <taxon>Pseudomonadati</taxon>
        <taxon>Bacteroidota</taxon>
        <taxon>Sphingobacteriia</taxon>
        <taxon>Sphingobacteriales</taxon>
        <taxon>environmental samples</taxon>
    </lineage>
</organism>
<dbReference type="GO" id="GO:0005975">
    <property type="term" value="P:carbohydrate metabolic process"/>
    <property type="evidence" value="ECO:0007669"/>
    <property type="project" value="InterPro"/>
</dbReference>
<dbReference type="PANTHER" id="PTHR12736:SF21">
    <property type="entry name" value="LANC-LIKE PROTEIN 2"/>
    <property type="match status" value="1"/>
</dbReference>
<dbReference type="InterPro" id="IPR012341">
    <property type="entry name" value="6hp_glycosidase-like_sf"/>
</dbReference>
<gene>
    <name evidence="1" type="ORF">AVDCRST_MAG56-6248</name>
</gene>
<dbReference type="Pfam" id="PF05147">
    <property type="entry name" value="LANC_like"/>
    <property type="match status" value="1"/>
</dbReference>
<evidence type="ECO:0008006" key="2">
    <source>
        <dbReference type="Google" id="ProtNLM"/>
    </source>
</evidence>
<dbReference type="PANTHER" id="PTHR12736">
    <property type="entry name" value="LANC-LIKE PROTEIN"/>
    <property type="match status" value="1"/>
</dbReference>
<accession>A0A6J4KP45</accession>
<dbReference type="GO" id="GO:0031179">
    <property type="term" value="P:peptide modification"/>
    <property type="evidence" value="ECO:0007669"/>
    <property type="project" value="InterPro"/>
</dbReference>
<dbReference type="EMBL" id="CADCTQ010000517">
    <property type="protein sequence ID" value="CAA9311449.1"/>
    <property type="molecule type" value="Genomic_DNA"/>
</dbReference>
<name>A0A6J4KP45_9SPHI</name>